<dbReference type="Pfam" id="PF22939">
    <property type="entry name" value="WHD_GPIID"/>
    <property type="match status" value="1"/>
</dbReference>
<dbReference type="InterPro" id="IPR019240">
    <property type="entry name" value="DUF2196"/>
</dbReference>
<keyword evidence="2 3" id="KW-0040">ANK repeat</keyword>
<protein>
    <submittedName>
        <fullName evidence="6">Unnamed protein product</fullName>
    </submittedName>
</protein>
<dbReference type="PANTHER" id="PTHR24166:SF48">
    <property type="entry name" value="PROTEIN VAPYRIN"/>
    <property type="match status" value="1"/>
</dbReference>
<dbReference type="InterPro" id="IPR050889">
    <property type="entry name" value="Dendritic_Spine_Reg/Scaffold"/>
</dbReference>
<evidence type="ECO:0000256" key="1">
    <source>
        <dbReference type="ARBA" id="ARBA00022737"/>
    </source>
</evidence>
<accession>A0ABQ6L630</accession>
<sequence length="577" mass="63540">MNSLVSLPTRGHVKDALQNLTNRIEKLDDIYEQAMIRIEDHGKESQDLAKQILSWIVYARRPLLTLELQHALAVRPHTTELDKDYIPNINILQSLCAGLVTIDEENDTIRLVHYTAQEYFQRTRQRWFLGGESEITRSCVTYLSYSAFQRGPCDTDEEFEKRLQSYPLYNYASQYWGHHARGALTLCPEVMEFLSRNMKVSYRTYLAASFGAEEAVKTLLQKRAEPDASDSYGRTLSSYASQNEHSAIIKLLLEQGIGADSLSNEELIPLSHAVGYSHTTILVQPLATERVDQGYKNSCGRTPLSSAAWNGYEAVVRLLLEIGADVESKGTLYKGTPLLLATENRHEAVVRLLLGMKKVTADGKGNCGRAPLLYAIKNGYGAVVTSILSDSVVDQNQIDHGGSTLYSIGVRNSHAEVVKILLDTEIVACDSWGYFGRSVVPGAPVNIILKADQSTGRTVSGTIADVLTRGNHPRGIKVRLTDGRVGRVQSMGTGGSCPPPDPTQGQRTRRTTSEAELPSQNIGLDAYMVSTRPRRGARRDEPQQPVHDGSVVTCPVCGVFEGDETAVAHHVAGHFAD</sequence>
<evidence type="ECO:0000313" key="6">
    <source>
        <dbReference type="EMBL" id="GMG53477.1"/>
    </source>
</evidence>
<proteinExistence type="predicted"/>
<dbReference type="Gene3D" id="1.25.40.20">
    <property type="entry name" value="Ankyrin repeat-containing domain"/>
    <property type="match status" value="1"/>
</dbReference>
<feature type="region of interest" description="Disordered" evidence="4">
    <location>
        <begin position="487"/>
        <end position="519"/>
    </location>
</feature>
<dbReference type="PROSITE" id="PS50297">
    <property type="entry name" value="ANK_REP_REGION"/>
    <property type="match status" value="1"/>
</dbReference>
<name>A0ABQ6L630_ASPOZ</name>
<organism evidence="6 7">
    <name type="scientific">Aspergillus oryzae var. brunneus</name>
    <dbReference type="NCBI Taxonomy" id="332754"/>
    <lineage>
        <taxon>Eukaryota</taxon>
        <taxon>Fungi</taxon>
        <taxon>Dikarya</taxon>
        <taxon>Ascomycota</taxon>
        <taxon>Pezizomycotina</taxon>
        <taxon>Eurotiomycetes</taxon>
        <taxon>Eurotiomycetidae</taxon>
        <taxon>Eurotiales</taxon>
        <taxon>Aspergillaceae</taxon>
        <taxon>Aspergillus</taxon>
        <taxon>Aspergillus subgen. Circumdati</taxon>
    </lineage>
</organism>
<dbReference type="Pfam" id="PF09962">
    <property type="entry name" value="DUF2196"/>
    <property type="match status" value="1"/>
</dbReference>
<evidence type="ECO:0000313" key="7">
    <source>
        <dbReference type="Proteomes" id="UP001165189"/>
    </source>
</evidence>
<feature type="domain" description="GPI inositol-deacylase winged helix" evidence="5">
    <location>
        <begin position="43"/>
        <end position="121"/>
    </location>
</feature>
<feature type="repeat" description="ANK" evidence="3">
    <location>
        <begin position="299"/>
        <end position="331"/>
    </location>
</feature>
<evidence type="ECO:0000256" key="3">
    <source>
        <dbReference type="PROSITE-ProRule" id="PRU00023"/>
    </source>
</evidence>
<dbReference type="InterPro" id="IPR036770">
    <property type="entry name" value="Ankyrin_rpt-contain_sf"/>
</dbReference>
<dbReference type="EMBL" id="BSYB01000070">
    <property type="protein sequence ID" value="GMG53477.1"/>
    <property type="molecule type" value="Genomic_DNA"/>
</dbReference>
<evidence type="ECO:0000256" key="2">
    <source>
        <dbReference type="ARBA" id="ARBA00023043"/>
    </source>
</evidence>
<reference evidence="6" key="1">
    <citation type="submission" date="2023-04" db="EMBL/GenBank/DDBJ databases">
        <title>Aspergillus oryzae var. brunneus NBRC 4377.</title>
        <authorList>
            <person name="Ichikawa N."/>
            <person name="Sato H."/>
            <person name="Tonouchi N."/>
        </authorList>
    </citation>
    <scope>NUCLEOTIDE SEQUENCE</scope>
    <source>
        <strain evidence="6">NBRC 4377</strain>
    </source>
</reference>
<gene>
    <name evidence="6" type="ORF">Aory05_001176400</name>
</gene>
<dbReference type="NCBIfam" id="TIGR03833">
    <property type="entry name" value="YwbE family protein"/>
    <property type="match status" value="1"/>
</dbReference>
<keyword evidence="7" id="KW-1185">Reference proteome</keyword>
<dbReference type="PANTHER" id="PTHR24166">
    <property type="entry name" value="ROLLING PEBBLES, ISOFORM B"/>
    <property type="match status" value="1"/>
</dbReference>
<dbReference type="InterPro" id="IPR054471">
    <property type="entry name" value="GPIID_WHD"/>
</dbReference>
<dbReference type="PROSITE" id="PS50088">
    <property type="entry name" value="ANK_REPEAT"/>
    <property type="match status" value="1"/>
</dbReference>
<dbReference type="Proteomes" id="UP001165189">
    <property type="component" value="Unassembled WGS sequence"/>
</dbReference>
<dbReference type="Pfam" id="PF13637">
    <property type="entry name" value="Ank_4"/>
    <property type="match status" value="1"/>
</dbReference>
<dbReference type="SMART" id="SM00248">
    <property type="entry name" value="ANK"/>
    <property type="match status" value="6"/>
</dbReference>
<evidence type="ECO:0000256" key="4">
    <source>
        <dbReference type="SAM" id="MobiDB-lite"/>
    </source>
</evidence>
<dbReference type="Pfam" id="PF12796">
    <property type="entry name" value="Ank_2"/>
    <property type="match status" value="1"/>
</dbReference>
<comment type="caution">
    <text evidence="6">The sequence shown here is derived from an EMBL/GenBank/DDBJ whole genome shotgun (WGS) entry which is preliminary data.</text>
</comment>
<keyword evidence="1" id="KW-0677">Repeat</keyword>
<evidence type="ECO:0000259" key="5">
    <source>
        <dbReference type="Pfam" id="PF22939"/>
    </source>
</evidence>
<dbReference type="InterPro" id="IPR002110">
    <property type="entry name" value="Ankyrin_rpt"/>
</dbReference>
<dbReference type="SUPFAM" id="SSF48403">
    <property type="entry name" value="Ankyrin repeat"/>
    <property type="match status" value="1"/>
</dbReference>